<dbReference type="Pfam" id="PF08816">
    <property type="entry name" value="Ivy"/>
    <property type="match status" value="1"/>
</dbReference>
<sequence>MRHSKFKSFLLATLGSVVFAGQVYAADVYPADLVKQEPRVASVFAGLTKTIVAKHAWVRDFGVTTPVEETTLNNESYVRLSGCKPHDCPSEKYVVLVSRKNNHAVGAFLTNQQAAAGALSDSTIQWLGQPTDEQVAVLAAALFPAADN</sequence>
<dbReference type="InterPro" id="IPR036501">
    <property type="entry name" value="Inhibitor_vert_lysozyme_sf"/>
</dbReference>
<dbReference type="SUPFAM" id="SSF89872">
    <property type="entry name" value="Inhibitor of vertebrate lysozyme, Ivy"/>
    <property type="match status" value="1"/>
</dbReference>
<proteinExistence type="predicted"/>
<keyword evidence="1" id="KW-0732">Signal</keyword>
<dbReference type="AlphaFoldDB" id="A0A356LM99"/>
<dbReference type="Gene3D" id="3.40.1420.10">
    <property type="entry name" value="Inhibitor of vertebrate lysozyme"/>
    <property type="match status" value="1"/>
</dbReference>
<feature type="signal peptide" evidence="1">
    <location>
        <begin position="1"/>
        <end position="25"/>
    </location>
</feature>
<feature type="chain" id="PRO_5016825046" evidence="1">
    <location>
        <begin position="26"/>
        <end position="148"/>
    </location>
</feature>
<reference evidence="2 3" key="1">
    <citation type="journal article" date="2018" name="Nat. Biotechnol.">
        <title>A standardized bacterial taxonomy based on genome phylogeny substantially revises the tree of life.</title>
        <authorList>
            <person name="Parks D.H."/>
            <person name="Chuvochina M."/>
            <person name="Waite D.W."/>
            <person name="Rinke C."/>
            <person name="Skarshewski A."/>
            <person name="Chaumeil P.A."/>
            <person name="Hugenholtz P."/>
        </authorList>
    </citation>
    <scope>NUCLEOTIDE SEQUENCE [LARGE SCALE GENOMIC DNA]</scope>
    <source>
        <strain evidence="2">UBA10707</strain>
    </source>
</reference>
<evidence type="ECO:0000313" key="3">
    <source>
        <dbReference type="Proteomes" id="UP000264036"/>
    </source>
</evidence>
<accession>A0A356LM99</accession>
<comment type="caution">
    <text evidence="2">The sequence shown here is derived from an EMBL/GenBank/DDBJ whole genome shotgun (WGS) entry which is preliminary data.</text>
</comment>
<protein>
    <submittedName>
        <fullName evidence="2">C-lysozyme inhibitor</fullName>
    </submittedName>
</protein>
<dbReference type="Proteomes" id="UP000264036">
    <property type="component" value="Unassembled WGS sequence"/>
</dbReference>
<organism evidence="2 3">
    <name type="scientific">Advenella kashmirensis</name>
    <dbReference type="NCBI Taxonomy" id="310575"/>
    <lineage>
        <taxon>Bacteria</taxon>
        <taxon>Pseudomonadati</taxon>
        <taxon>Pseudomonadota</taxon>
        <taxon>Betaproteobacteria</taxon>
        <taxon>Burkholderiales</taxon>
        <taxon>Alcaligenaceae</taxon>
    </lineage>
</organism>
<dbReference type="EMBL" id="DOEK01000047">
    <property type="protein sequence ID" value="HBP31989.1"/>
    <property type="molecule type" value="Genomic_DNA"/>
</dbReference>
<name>A0A356LM99_9BURK</name>
<evidence type="ECO:0000313" key="2">
    <source>
        <dbReference type="EMBL" id="HBP31989.1"/>
    </source>
</evidence>
<evidence type="ECO:0000256" key="1">
    <source>
        <dbReference type="SAM" id="SignalP"/>
    </source>
</evidence>
<gene>
    <name evidence="2" type="ORF">DD666_21590</name>
</gene>